<dbReference type="SUPFAM" id="SSF88946">
    <property type="entry name" value="Sigma2 domain of RNA polymerase sigma factors"/>
    <property type="match status" value="1"/>
</dbReference>
<dbReference type="InterPro" id="IPR014284">
    <property type="entry name" value="RNA_pol_sigma-70_dom"/>
</dbReference>
<feature type="domain" description="RNA polymerase sigma-70 region 2" evidence="5">
    <location>
        <begin position="23"/>
        <end position="75"/>
    </location>
</feature>
<protein>
    <submittedName>
        <fullName evidence="7">RNA polymerase sporulation-specific sigma factor</fullName>
    </submittedName>
</protein>
<dbReference type="Pfam" id="PF04542">
    <property type="entry name" value="Sigma70_r2"/>
    <property type="match status" value="1"/>
</dbReference>
<dbReference type="PRINTS" id="PR00046">
    <property type="entry name" value="SIGMA70FCT"/>
</dbReference>
<dbReference type="OrthoDB" id="1707347at2"/>
<evidence type="ECO:0000313" key="8">
    <source>
        <dbReference type="Proteomes" id="UP000294567"/>
    </source>
</evidence>
<gene>
    <name evidence="7" type="ORF">EDD65_10872</name>
</gene>
<evidence type="ECO:0000256" key="2">
    <source>
        <dbReference type="ARBA" id="ARBA00023082"/>
    </source>
</evidence>
<dbReference type="InterPro" id="IPR007630">
    <property type="entry name" value="RNA_pol_sigma70_r4"/>
</dbReference>
<dbReference type="GO" id="GO:0003677">
    <property type="term" value="F:DNA binding"/>
    <property type="evidence" value="ECO:0007669"/>
    <property type="project" value="UniProtKB-KW"/>
</dbReference>
<evidence type="ECO:0000256" key="4">
    <source>
        <dbReference type="ARBA" id="ARBA00023163"/>
    </source>
</evidence>
<keyword evidence="8" id="KW-1185">Reference proteome</keyword>
<dbReference type="GO" id="GO:0006352">
    <property type="term" value="P:DNA-templated transcription initiation"/>
    <property type="evidence" value="ECO:0007669"/>
    <property type="project" value="InterPro"/>
</dbReference>
<dbReference type="InterPro" id="IPR013324">
    <property type="entry name" value="RNA_pol_sigma_r3/r4-like"/>
</dbReference>
<organism evidence="7 8">
    <name type="scientific">Keratinibaculum paraultunense</name>
    <dbReference type="NCBI Taxonomy" id="1278232"/>
    <lineage>
        <taxon>Bacteria</taxon>
        <taxon>Bacillati</taxon>
        <taxon>Bacillota</taxon>
        <taxon>Tissierellia</taxon>
        <taxon>Tissierellales</taxon>
        <taxon>Tepidimicrobiaceae</taxon>
        <taxon>Keratinibaculum</taxon>
    </lineage>
</organism>
<name>A0A4R3KVX8_9FIRM</name>
<dbReference type="AlphaFoldDB" id="A0A4R3KVX8"/>
<evidence type="ECO:0000259" key="6">
    <source>
        <dbReference type="Pfam" id="PF04545"/>
    </source>
</evidence>
<sequence>MYKEIERLLSLSKKNDKNAKEKLILKLEPLIISSIKRYYYNPYMYEDLLQEGYEIVLNAIEEYNPNKGCHFLGFVKLKLKYHYLNKHKEKQTSSLNQPVKDGDMELIDLIEDEGFSPLDNIIQKEKINKLKEGIKSLTPRQREVIIAYYIEGMSIKDIGKKLGIAYRTVVNIKTNAIDVLKNIIVK</sequence>
<dbReference type="SUPFAM" id="SSF88659">
    <property type="entry name" value="Sigma3 and sigma4 domains of RNA polymerase sigma factors"/>
    <property type="match status" value="1"/>
</dbReference>
<dbReference type="Gene3D" id="1.20.140.160">
    <property type="match status" value="1"/>
</dbReference>
<dbReference type="NCBIfam" id="TIGR02937">
    <property type="entry name" value="sigma70-ECF"/>
    <property type="match status" value="1"/>
</dbReference>
<feature type="domain" description="RNA polymerase sigma-70 region 4" evidence="6">
    <location>
        <begin position="134"/>
        <end position="181"/>
    </location>
</feature>
<keyword evidence="2" id="KW-0731">Sigma factor</keyword>
<dbReference type="GO" id="GO:0016987">
    <property type="term" value="F:sigma factor activity"/>
    <property type="evidence" value="ECO:0007669"/>
    <property type="project" value="UniProtKB-KW"/>
</dbReference>
<accession>A0A4R3KVX8</accession>
<dbReference type="RefSeq" id="WP_158280020.1">
    <property type="nucleotide sequence ID" value="NZ_CP068564.1"/>
</dbReference>
<dbReference type="Proteomes" id="UP000294567">
    <property type="component" value="Unassembled WGS sequence"/>
</dbReference>
<keyword evidence="4" id="KW-0804">Transcription</keyword>
<proteinExistence type="predicted"/>
<dbReference type="InterPro" id="IPR013325">
    <property type="entry name" value="RNA_pol_sigma_r2"/>
</dbReference>
<dbReference type="InterPro" id="IPR000943">
    <property type="entry name" value="RNA_pol_sigma70"/>
</dbReference>
<dbReference type="Pfam" id="PF04545">
    <property type="entry name" value="Sigma70_r4"/>
    <property type="match status" value="1"/>
</dbReference>
<evidence type="ECO:0000259" key="5">
    <source>
        <dbReference type="Pfam" id="PF04542"/>
    </source>
</evidence>
<dbReference type="Gene3D" id="1.20.120.1810">
    <property type="match status" value="1"/>
</dbReference>
<reference evidence="7 8" key="1">
    <citation type="submission" date="2019-03" db="EMBL/GenBank/DDBJ databases">
        <title>Genomic Encyclopedia of Type Strains, Phase IV (KMG-IV): sequencing the most valuable type-strain genomes for metagenomic binning, comparative biology and taxonomic classification.</title>
        <authorList>
            <person name="Goeker M."/>
        </authorList>
    </citation>
    <scope>NUCLEOTIDE SEQUENCE [LARGE SCALE GENOMIC DNA]</scope>
    <source>
        <strain evidence="7 8">DSM 26752</strain>
    </source>
</reference>
<dbReference type="PANTHER" id="PTHR30385">
    <property type="entry name" value="SIGMA FACTOR F FLAGELLAR"/>
    <property type="match status" value="1"/>
</dbReference>
<dbReference type="EMBL" id="SMAE01000008">
    <property type="protein sequence ID" value="TCS88539.1"/>
    <property type="molecule type" value="Genomic_DNA"/>
</dbReference>
<evidence type="ECO:0000256" key="1">
    <source>
        <dbReference type="ARBA" id="ARBA00023015"/>
    </source>
</evidence>
<evidence type="ECO:0000313" key="7">
    <source>
        <dbReference type="EMBL" id="TCS88539.1"/>
    </source>
</evidence>
<keyword evidence="1" id="KW-0805">Transcription regulation</keyword>
<dbReference type="InterPro" id="IPR007627">
    <property type="entry name" value="RNA_pol_sigma70_r2"/>
</dbReference>
<keyword evidence="3" id="KW-0238">DNA-binding</keyword>
<comment type="caution">
    <text evidence="7">The sequence shown here is derived from an EMBL/GenBank/DDBJ whole genome shotgun (WGS) entry which is preliminary data.</text>
</comment>
<evidence type="ECO:0000256" key="3">
    <source>
        <dbReference type="ARBA" id="ARBA00023125"/>
    </source>
</evidence>
<dbReference type="CDD" id="cd06171">
    <property type="entry name" value="Sigma70_r4"/>
    <property type="match status" value="1"/>
</dbReference>